<feature type="non-terminal residue" evidence="1">
    <location>
        <position position="67"/>
    </location>
</feature>
<comment type="caution">
    <text evidence="1">The sequence shown here is derived from an EMBL/GenBank/DDBJ whole genome shotgun (WGS) entry which is preliminary data.</text>
</comment>
<organism evidence="1 2">
    <name type="scientific">Negativicoccus succinicivorans DORA_17_25</name>
    <dbReference type="NCBI Taxonomy" id="1403945"/>
    <lineage>
        <taxon>Bacteria</taxon>
        <taxon>Bacillati</taxon>
        <taxon>Bacillota</taxon>
        <taxon>Negativicutes</taxon>
        <taxon>Veillonellales</taxon>
        <taxon>Veillonellaceae</taxon>
        <taxon>Negativicoccus</taxon>
    </lineage>
</organism>
<protein>
    <submittedName>
        <fullName evidence="1">S4 protein</fullName>
    </submittedName>
</protein>
<dbReference type="Proteomes" id="UP000018840">
    <property type="component" value="Unassembled WGS sequence"/>
</dbReference>
<dbReference type="Gene3D" id="3.30.1370.160">
    <property type="match status" value="1"/>
</dbReference>
<accession>W1U6L0</accession>
<proteinExistence type="predicted"/>
<evidence type="ECO:0000313" key="1">
    <source>
        <dbReference type="EMBL" id="ETI87243.1"/>
    </source>
</evidence>
<name>W1U6L0_9FIRM</name>
<evidence type="ECO:0000313" key="2">
    <source>
        <dbReference type="Proteomes" id="UP000018840"/>
    </source>
</evidence>
<dbReference type="AlphaFoldDB" id="W1U6L0"/>
<dbReference type="EMBL" id="AZMC01000239">
    <property type="protein sequence ID" value="ETI87243.1"/>
    <property type="molecule type" value="Genomic_DNA"/>
</dbReference>
<gene>
    <name evidence="1" type="ORF">Q612_NSC00239G0001</name>
</gene>
<reference evidence="1 2" key="1">
    <citation type="submission" date="2013-12" db="EMBL/GenBank/DDBJ databases">
        <title>A Varibaculum cambriense genome reconstructed from a premature infant gut community with otherwise low bacterial novelty that shifts toward anaerobic metabolism during the third week of life.</title>
        <authorList>
            <person name="Brown C.T."/>
            <person name="Sharon I."/>
            <person name="Thomas B.C."/>
            <person name="Castelle C.J."/>
            <person name="Morowitz M.J."/>
            <person name="Banfield J.F."/>
        </authorList>
    </citation>
    <scope>NUCLEOTIDE SEQUENCE [LARGE SCALE GENOMIC DNA]</scope>
    <source>
        <strain evidence="2">DORA_17_25</strain>
    </source>
</reference>
<sequence length="67" mass="7379">MNEREKISRYFSGSGNGELANRLLDLADQVRTRRPLAVSDFVSPYAGQIATTIRAHFPGLEVEENGG</sequence>